<accession>A0A835HFR5</accession>
<evidence type="ECO:0000313" key="4">
    <source>
        <dbReference type="Proteomes" id="UP000631114"/>
    </source>
</evidence>
<dbReference type="InterPro" id="IPR005174">
    <property type="entry name" value="KIB1-4_b-propeller"/>
</dbReference>
<feature type="domain" description="KIB1-4 beta-propeller" evidence="2">
    <location>
        <begin position="76"/>
        <end position="143"/>
    </location>
</feature>
<dbReference type="Gene3D" id="1.20.1280.50">
    <property type="match status" value="1"/>
</dbReference>
<dbReference type="InterPro" id="IPR001810">
    <property type="entry name" value="F-box_dom"/>
</dbReference>
<dbReference type="CDD" id="cd09917">
    <property type="entry name" value="F-box_SF"/>
    <property type="match status" value="1"/>
</dbReference>
<evidence type="ECO:0008006" key="5">
    <source>
        <dbReference type="Google" id="ProtNLM"/>
    </source>
</evidence>
<keyword evidence="4" id="KW-1185">Reference proteome</keyword>
<dbReference type="SUPFAM" id="SSF81383">
    <property type="entry name" value="F-box domain"/>
    <property type="match status" value="1"/>
</dbReference>
<reference evidence="3 4" key="1">
    <citation type="submission" date="2020-10" db="EMBL/GenBank/DDBJ databases">
        <title>The Coptis chinensis genome and diversification of protoberbering-type alkaloids.</title>
        <authorList>
            <person name="Wang B."/>
            <person name="Shu S."/>
            <person name="Song C."/>
            <person name="Liu Y."/>
        </authorList>
    </citation>
    <scope>NUCLEOTIDE SEQUENCE [LARGE SCALE GENOMIC DNA]</scope>
    <source>
        <strain evidence="3">HL-2020</strain>
        <tissue evidence="3">Leaf</tissue>
    </source>
</reference>
<dbReference type="InterPro" id="IPR050942">
    <property type="entry name" value="F-box_BR-signaling"/>
</dbReference>
<name>A0A835HFR5_9MAGN</name>
<evidence type="ECO:0000259" key="1">
    <source>
        <dbReference type="Pfam" id="PF00646"/>
    </source>
</evidence>
<protein>
    <recommendedName>
        <fullName evidence="5">DUF295 domain-containing protein</fullName>
    </recommendedName>
</protein>
<gene>
    <name evidence="3" type="ORF">IFM89_019451</name>
</gene>
<proteinExistence type="predicted"/>
<feature type="domain" description="KIB1-4 beta-propeller" evidence="2">
    <location>
        <begin position="159"/>
        <end position="310"/>
    </location>
</feature>
<evidence type="ECO:0000259" key="2">
    <source>
        <dbReference type="Pfam" id="PF03478"/>
    </source>
</evidence>
<comment type="caution">
    <text evidence="3">The sequence shown here is derived from an EMBL/GenBank/DDBJ whole genome shotgun (WGS) entry which is preliminary data.</text>
</comment>
<dbReference type="Proteomes" id="UP000631114">
    <property type="component" value="Unassembled WGS sequence"/>
</dbReference>
<dbReference type="Pfam" id="PF03478">
    <property type="entry name" value="Beta-prop_KIB1-4"/>
    <property type="match status" value="2"/>
</dbReference>
<dbReference type="Pfam" id="PF00646">
    <property type="entry name" value="F-box"/>
    <property type="match status" value="1"/>
</dbReference>
<evidence type="ECO:0000313" key="3">
    <source>
        <dbReference type="EMBL" id="KAF9597537.1"/>
    </source>
</evidence>
<dbReference type="OrthoDB" id="642536at2759"/>
<dbReference type="PANTHER" id="PTHR44259">
    <property type="entry name" value="OS07G0183000 PROTEIN-RELATED"/>
    <property type="match status" value="1"/>
</dbReference>
<sequence>MEPNYWSTLSEDVLENEILSKLCFADLYRFGGVCKPWKSLCGPLKFRNHLPWLIVPPPPSINSNKTMVYQDENVGFYSLCDGKVYKAKIPQLCNRRICASFLGGWLMTIHENSEVQLFNPLSTRPPLNLPPLDKFPGVQRKFKKQVCFEFPKLFYTGTRGNFYAVHASGPVVVIHGLDTIPYAERLISDHPERSNLAGLTYILESAGDLLVLFRSVVGHKGAEEANDEYPHWPHKTVGFKVLKLEFGSPNRWVELKTLGDRALFVGYNSSFSLLASTFSGCKPNHIYFTDNLWGYFQGQHFGGQDFGIFNLEDGSIQKFLYPPDAILVLPPPIWFAANPPSS</sequence>
<organism evidence="3 4">
    <name type="scientific">Coptis chinensis</name>
    <dbReference type="NCBI Taxonomy" id="261450"/>
    <lineage>
        <taxon>Eukaryota</taxon>
        <taxon>Viridiplantae</taxon>
        <taxon>Streptophyta</taxon>
        <taxon>Embryophyta</taxon>
        <taxon>Tracheophyta</taxon>
        <taxon>Spermatophyta</taxon>
        <taxon>Magnoliopsida</taxon>
        <taxon>Ranunculales</taxon>
        <taxon>Ranunculaceae</taxon>
        <taxon>Coptidoideae</taxon>
        <taxon>Coptis</taxon>
    </lineage>
</organism>
<dbReference type="EMBL" id="JADFTS010000007">
    <property type="protein sequence ID" value="KAF9597537.1"/>
    <property type="molecule type" value="Genomic_DNA"/>
</dbReference>
<feature type="domain" description="F-box" evidence="1">
    <location>
        <begin position="16"/>
        <end position="46"/>
    </location>
</feature>
<dbReference type="AlphaFoldDB" id="A0A835HFR5"/>
<dbReference type="InterPro" id="IPR036047">
    <property type="entry name" value="F-box-like_dom_sf"/>
</dbReference>
<dbReference type="PANTHER" id="PTHR44259:SF114">
    <property type="entry name" value="OS06G0707300 PROTEIN"/>
    <property type="match status" value="1"/>
</dbReference>